<dbReference type="InterPro" id="IPR056264">
    <property type="entry name" value="R2_ABCA1-4-like"/>
</dbReference>
<proteinExistence type="predicted"/>
<feature type="domain" description="ABCA1-4-like C-terminal R2 regulatory" evidence="1">
    <location>
        <begin position="95"/>
        <end position="162"/>
    </location>
</feature>
<dbReference type="EMBL" id="MUJZ01029848">
    <property type="protein sequence ID" value="OTF78016.1"/>
    <property type="molecule type" value="Genomic_DNA"/>
</dbReference>
<dbReference type="SUPFAM" id="SSF52540">
    <property type="entry name" value="P-loop containing nucleoside triphosphate hydrolases"/>
    <property type="match status" value="1"/>
</dbReference>
<protein>
    <recommendedName>
        <fullName evidence="1">ABCA1-4-like C-terminal R2 regulatory domain-containing protein</fullName>
    </recommendedName>
</protein>
<name>A0A1Y3BEH8_EURMA</name>
<accession>A0A1Y3BEH8</accession>
<dbReference type="GO" id="GO:0140359">
    <property type="term" value="F:ABC-type transporter activity"/>
    <property type="evidence" value="ECO:0007669"/>
    <property type="project" value="InterPro"/>
</dbReference>
<sequence>FLDEPTSGVDPVARRCLWEAIGKKLKQNISIVLTSHSMEECEALCNRLIIMVNGQITCIGSPLHLKNKYGNSYNLTLKVSQDRLFVASLRRQSLNELEKKIEKIKTFISQTFPTSQLKAIHNNLMEYVIKNQDNYVIRCSEIFDVIENNKQLLSLEDYSVSQTNLEQIFLSFARKQRERLEDVLSEQFETEDETNL</sequence>
<keyword evidence="3" id="KW-1185">Reference proteome</keyword>
<dbReference type="GO" id="GO:0016020">
    <property type="term" value="C:membrane"/>
    <property type="evidence" value="ECO:0007669"/>
    <property type="project" value="InterPro"/>
</dbReference>
<dbReference type="GO" id="GO:0005319">
    <property type="term" value="F:lipid transporter activity"/>
    <property type="evidence" value="ECO:0007669"/>
    <property type="project" value="TreeGrafter"/>
</dbReference>
<dbReference type="InterPro" id="IPR026082">
    <property type="entry name" value="ABCA"/>
</dbReference>
<evidence type="ECO:0000259" key="1">
    <source>
        <dbReference type="Pfam" id="PF23321"/>
    </source>
</evidence>
<organism evidence="2 3">
    <name type="scientific">Euroglyphus maynei</name>
    <name type="common">Mayne's house dust mite</name>
    <dbReference type="NCBI Taxonomy" id="6958"/>
    <lineage>
        <taxon>Eukaryota</taxon>
        <taxon>Metazoa</taxon>
        <taxon>Ecdysozoa</taxon>
        <taxon>Arthropoda</taxon>
        <taxon>Chelicerata</taxon>
        <taxon>Arachnida</taxon>
        <taxon>Acari</taxon>
        <taxon>Acariformes</taxon>
        <taxon>Sarcoptiformes</taxon>
        <taxon>Astigmata</taxon>
        <taxon>Psoroptidia</taxon>
        <taxon>Analgoidea</taxon>
        <taxon>Pyroglyphidae</taxon>
        <taxon>Pyroglyphinae</taxon>
        <taxon>Euroglyphus</taxon>
    </lineage>
</organism>
<comment type="caution">
    <text evidence="2">The sequence shown here is derived from an EMBL/GenBank/DDBJ whole genome shotgun (WGS) entry which is preliminary data.</text>
</comment>
<evidence type="ECO:0000313" key="2">
    <source>
        <dbReference type="EMBL" id="OTF78016.1"/>
    </source>
</evidence>
<dbReference type="OrthoDB" id="6435757at2759"/>
<dbReference type="PANTHER" id="PTHR19229:SF250">
    <property type="entry name" value="ABC TRANSPORTER DOMAIN-CONTAINING PROTEIN-RELATED"/>
    <property type="match status" value="1"/>
</dbReference>
<dbReference type="Proteomes" id="UP000194236">
    <property type="component" value="Unassembled WGS sequence"/>
</dbReference>
<dbReference type="Pfam" id="PF23321">
    <property type="entry name" value="R1_ABCA1"/>
    <property type="match status" value="1"/>
</dbReference>
<dbReference type="InterPro" id="IPR027417">
    <property type="entry name" value="P-loop_NTPase"/>
</dbReference>
<dbReference type="AlphaFoldDB" id="A0A1Y3BEH8"/>
<gene>
    <name evidence="2" type="ORF">BLA29_007912</name>
</gene>
<feature type="non-terminal residue" evidence="2">
    <location>
        <position position="1"/>
    </location>
</feature>
<reference evidence="2 3" key="1">
    <citation type="submission" date="2017-03" db="EMBL/GenBank/DDBJ databases">
        <title>Genome Survey of Euroglyphus maynei.</title>
        <authorList>
            <person name="Arlian L.G."/>
            <person name="Morgan M.S."/>
            <person name="Rider S.D."/>
        </authorList>
    </citation>
    <scope>NUCLEOTIDE SEQUENCE [LARGE SCALE GENOMIC DNA]</scope>
    <source>
        <strain evidence="2">Arlian Lab</strain>
        <tissue evidence="2">Whole body</tissue>
    </source>
</reference>
<evidence type="ECO:0000313" key="3">
    <source>
        <dbReference type="Proteomes" id="UP000194236"/>
    </source>
</evidence>
<dbReference type="PANTHER" id="PTHR19229">
    <property type="entry name" value="ATP-BINDING CASSETTE TRANSPORTER SUBFAMILY A ABCA"/>
    <property type="match status" value="1"/>
</dbReference>
<dbReference type="Gene3D" id="3.40.50.300">
    <property type="entry name" value="P-loop containing nucleotide triphosphate hydrolases"/>
    <property type="match status" value="1"/>
</dbReference>